<dbReference type="Proteomes" id="UP000245992">
    <property type="component" value="Unassembled WGS sequence"/>
</dbReference>
<dbReference type="EMBL" id="AZSP01000232">
    <property type="protein sequence ID" value="PVE10233.1"/>
    <property type="molecule type" value="Genomic_DNA"/>
</dbReference>
<protein>
    <submittedName>
        <fullName evidence="1">Uncharacterized protein</fullName>
    </submittedName>
</protein>
<gene>
    <name evidence="1" type="ORF">Y717_04850</name>
</gene>
<sequence length="58" mass="6627">MVDFLLRPGETPDREQAFRQGELITAVEIPVLPRPLRSGYLKVRDRQSHEPRIVGGTK</sequence>
<proteinExistence type="predicted"/>
<name>A0A2T7T526_9ACTN</name>
<reference evidence="1 2" key="1">
    <citation type="submission" date="2013-12" db="EMBL/GenBank/DDBJ databases">
        <title>Annotated genome of Streptomyces scopuliridis.</title>
        <authorList>
            <person name="Olson J.B."/>
        </authorList>
    </citation>
    <scope>NUCLEOTIDE SEQUENCE [LARGE SCALE GENOMIC DNA]</scope>
    <source>
        <strain evidence="1 2">RB72</strain>
    </source>
</reference>
<dbReference type="AlphaFoldDB" id="A0A2T7T526"/>
<organism evidence="1 2">
    <name type="scientific">Streptomyces scopuliridis RB72</name>
    <dbReference type="NCBI Taxonomy" id="1440053"/>
    <lineage>
        <taxon>Bacteria</taxon>
        <taxon>Bacillati</taxon>
        <taxon>Actinomycetota</taxon>
        <taxon>Actinomycetes</taxon>
        <taxon>Kitasatosporales</taxon>
        <taxon>Streptomycetaceae</taxon>
        <taxon>Streptomyces</taxon>
    </lineage>
</organism>
<evidence type="ECO:0000313" key="1">
    <source>
        <dbReference type="EMBL" id="PVE10233.1"/>
    </source>
</evidence>
<evidence type="ECO:0000313" key="2">
    <source>
        <dbReference type="Proteomes" id="UP000245992"/>
    </source>
</evidence>
<comment type="caution">
    <text evidence="1">The sequence shown here is derived from an EMBL/GenBank/DDBJ whole genome shotgun (WGS) entry which is preliminary data.</text>
</comment>
<keyword evidence="2" id="KW-1185">Reference proteome</keyword>
<accession>A0A2T7T526</accession>